<dbReference type="Pfam" id="PF04014">
    <property type="entry name" value="MazE_antitoxin"/>
    <property type="match status" value="1"/>
</dbReference>
<dbReference type="RefSeq" id="WP_105222116.1">
    <property type="nucleotide sequence ID" value="NZ_CAWPEY010000074.1"/>
</dbReference>
<dbReference type="SMART" id="SM00966">
    <property type="entry name" value="SpoVT_AbrB"/>
    <property type="match status" value="1"/>
</dbReference>
<evidence type="ECO:0000313" key="3">
    <source>
        <dbReference type="Proteomes" id="UP000441797"/>
    </source>
</evidence>
<dbReference type="OrthoDB" id="9811597at2"/>
<comment type="caution">
    <text evidence="2">The sequence shown here is derived from an EMBL/GenBank/DDBJ whole genome shotgun (WGS) entry which is preliminary data.</text>
</comment>
<accession>A0A6N8G6C7</accession>
<dbReference type="Proteomes" id="UP000441797">
    <property type="component" value="Unassembled WGS sequence"/>
</dbReference>
<dbReference type="InterPro" id="IPR037914">
    <property type="entry name" value="SpoVT-AbrB_sf"/>
</dbReference>
<dbReference type="Gene3D" id="2.10.260.10">
    <property type="match status" value="1"/>
</dbReference>
<keyword evidence="3" id="KW-1185">Reference proteome</keyword>
<dbReference type="SUPFAM" id="SSF89447">
    <property type="entry name" value="AbrB/MazE/MraZ-like"/>
    <property type="match status" value="1"/>
</dbReference>
<dbReference type="GO" id="GO:0003677">
    <property type="term" value="F:DNA binding"/>
    <property type="evidence" value="ECO:0007669"/>
    <property type="project" value="InterPro"/>
</dbReference>
<dbReference type="NCBIfam" id="TIGR01439">
    <property type="entry name" value="lp_hng_hel_AbrB"/>
    <property type="match status" value="1"/>
</dbReference>
<protein>
    <submittedName>
        <fullName evidence="2">AbrB family transcriptional regulator</fullName>
    </submittedName>
</protein>
<evidence type="ECO:0000259" key="1">
    <source>
        <dbReference type="SMART" id="SM00966"/>
    </source>
</evidence>
<dbReference type="InterPro" id="IPR007159">
    <property type="entry name" value="SpoVT-AbrB_dom"/>
</dbReference>
<proteinExistence type="predicted"/>
<feature type="domain" description="SpoVT-AbrB" evidence="1">
    <location>
        <begin position="4"/>
        <end position="49"/>
    </location>
</feature>
<dbReference type="AlphaFoldDB" id="A0A6N8G6C7"/>
<gene>
    <name evidence="2" type="ORF">BWI75_23735</name>
</gene>
<sequence>MEVTRLSSKGQVIIPKVLRTAHNWEAGQELIAIDIGDGILLKPKKPFPETTLAQVVGCLKYRGKPKSLDEIEDAICQGVIEQWHDRS</sequence>
<organism evidence="2 3">
    <name type="scientific">Gloeocapsopsis dulcis AAB1 = 1H9</name>
    <dbReference type="NCBI Taxonomy" id="1433147"/>
    <lineage>
        <taxon>Bacteria</taxon>
        <taxon>Bacillati</taxon>
        <taxon>Cyanobacteriota</taxon>
        <taxon>Cyanophyceae</taxon>
        <taxon>Oscillatoriophycideae</taxon>
        <taxon>Chroococcales</taxon>
        <taxon>Chroococcaceae</taxon>
        <taxon>Gloeocapsopsis</taxon>
        <taxon>Gloeocapsopsis dulcis</taxon>
    </lineage>
</organism>
<dbReference type="EMBL" id="NAPY01000067">
    <property type="protein sequence ID" value="MUL39226.1"/>
    <property type="molecule type" value="Genomic_DNA"/>
</dbReference>
<evidence type="ECO:0000313" key="2">
    <source>
        <dbReference type="EMBL" id="MUL39226.1"/>
    </source>
</evidence>
<reference evidence="2 3" key="1">
    <citation type="journal article" date="2019" name="Front. Microbiol.">
        <title>Genomic Features for Desiccation Tolerance and Sugar Biosynthesis in the Extremophile Gloeocapsopsis sp. UTEX B3054.</title>
        <authorList>
            <person name="Urrejola C."/>
            <person name="Alcorta J."/>
            <person name="Salas L."/>
            <person name="Vasquez M."/>
            <person name="Polz M.F."/>
            <person name="Vicuna R."/>
            <person name="Diez B."/>
        </authorList>
    </citation>
    <scope>NUCLEOTIDE SEQUENCE [LARGE SCALE GENOMIC DNA]</scope>
    <source>
        <strain evidence="2 3">1H9</strain>
    </source>
</reference>
<name>A0A6N8G6C7_9CHRO</name>